<keyword evidence="4 7" id="KW-0812">Transmembrane</keyword>
<protein>
    <submittedName>
        <fullName evidence="10">Dipeptide transport system permease protein DppC</fullName>
    </submittedName>
</protein>
<evidence type="ECO:0000256" key="4">
    <source>
        <dbReference type="ARBA" id="ARBA00022692"/>
    </source>
</evidence>
<dbReference type="Proteomes" id="UP001174909">
    <property type="component" value="Unassembled WGS sequence"/>
</dbReference>
<proteinExistence type="predicted"/>
<dbReference type="PANTHER" id="PTHR43386">
    <property type="entry name" value="OLIGOPEPTIDE TRANSPORT SYSTEM PERMEASE PROTEIN APPC"/>
    <property type="match status" value="1"/>
</dbReference>
<feature type="chain" id="PRO_5041294046" evidence="8">
    <location>
        <begin position="18"/>
        <end position="258"/>
    </location>
</feature>
<name>A0AA35S665_GEOBA</name>
<dbReference type="PANTHER" id="PTHR43386:SF1">
    <property type="entry name" value="D,D-DIPEPTIDE TRANSPORT SYSTEM PERMEASE PROTEIN DDPC-RELATED"/>
    <property type="match status" value="1"/>
</dbReference>
<dbReference type="Gene3D" id="1.10.3720.10">
    <property type="entry name" value="MetI-like"/>
    <property type="match status" value="1"/>
</dbReference>
<dbReference type="CDD" id="cd06261">
    <property type="entry name" value="TM_PBP2"/>
    <property type="match status" value="1"/>
</dbReference>
<evidence type="ECO:0000256" key="6">
    <source>
        <dbReference type="ARBA" id="ARBA00023136"/>
    </source>
</evidence>
<dbReference type="SUPFAM" id="SSF161098">
    <property type="entry name" value="MetI-like"/>
    <property type="match status" value="1"/>
</dbReference>
<organism evidence="10 11">
    <name type="scientific">Geodia barretti</name>
    <name type="common">Barrett's horny sponge</name>
    <dbReference type="NCBI Taxonomy" id="519541"/>
    <lineage>
        <taxon>Eukaryota</taxon>
        <taxon>Metazoa</taxon>
        <taxon>Porifera</taxon>
        <taxon>Demospongiae</taxon>
        <taxon>Heteroscleromorpha</taxon>
        <taxon>Tetractinellida</taxon>
        <taxon>Astrophorina</taxon>
        <taxon>Geodiidae</taxon>
        <taxon>Geodia</taxon>
    </lineage>
</organism>
<evidence type="ECO:0000313" key="10">
    <source>
        <dbReference type="EMBL" id="CAI8022656.1"/>
    </source>
</evidence>
<reference evidence="10" key="1">
    <citation type="submission" date="2023-03" db="EMBL/GenBank/DDBJ databases">
        <authorList>
            <person name="Steffen K."/>
            <person name="Cardenas P."/>
        </authorList>
    </citation>
    <scope>NUCLEOTIDE SEQUENCE</scope>
</reference>
<evidence type="ECO:0000256" key="3">
    <source>
        <dbReference type="ARBA" id="ARBA00022475"/>
    </source>
</evidence>
<dbReference type="InterPro" id="IPR050366">
    <property type="entry name" value="BP-dependent_transpt_permease"/>
</dbReference>
<evidence type="ECO:0000256" key="8">
    <source>
        <dbReference type="SAM" id="SignalP"/>
    </source>
</evidence>
<dbReference type="Pfam" id="PF00528">
    <property type="entry name" value="BPD_transp_1"/>
    <property type="match status" value="1"/>
</dbReference>
<evidence type="ECO:0000256" key="1">
    <source>
        <dbReference type="ARBA" id="ARBA00004651"/>
    </source>
</evidence>
<dbReference type="AlphaFoldDB" id="A0AA35S665"/>
<keyword evidence="8" id="KW-0732">Signal</keyword>
<feature type="non-terminal residue" evidence="10">
    <location>
        <position position="1"/>
    </location>
</feature>
<keyword evidence="3" id="KW-1003">Cell membrane</keyword>
<accession>A0AA35S665</accession>
<dbReference type="InterPro" id="IPR000515">
    <property type="entry name" value="MetI-like"/>
</dbReference>
<feature type="transmembrane region" description="Helical" evidence="7">
    <location>
        <begin position="62"/>
        <end position="85"/>
    </location>
</feature>
<feature type="signal peptide" evidence="8">
    <location>
        <begin position="1"/>
        <end position="17"/>
    </location>
</feature>
<dbReference type="GO" id="GO:0055085">
    <property type="term" value="P:transmembrane transport"/>
    <property type="evidence" value="ECO:0007669"/>
    <property type="project" value="InterPro"/>
</dbReference>
<gene>
    <name evidence="10" type="ORF">GBAR_LOCUS13295</name>
</gene>
<comment type="subcellular location">
    <subcellularLocation>
        <location evidence="1">Cell membrane</location>
        <topology evidence="1">Multi-pass membrane protein</topology>
    </subcellularLocation>
</comment>
<evidence type="ECO:0000256" key="7">
    <source>
        <dbReference type="SAM" id="Phobius"/>
    </source>
</evidence>
<dbReference type="PROSITE" id="PS50928">
    <property type="entry name" value="ABC_TM1"/>
    <property type="match status" value="1"/>
</dbReference>
<keyword evidence="6 7" id="KW-0472">Membrane</keyword>
<evidence type="ECO:0000259" key="9">
    <source>
        <dbReference type="PROSITE" id="PS50928"/>
    </source>
</evidence>
<sequence>IDLNLFIITAIFAPLIATHDPRDADVAVRLKGWSQEHYFGTDKVGRDIFSRIVYGSRISIKIGLVAMTFSISVGALLGVIAGYYGGWLDNTIMRVMDMMLAMPSILLAMVIVTILGQSLTNAIIAVSIVYIPQYARILRASVLTIREQDYVTAAHAIGISDFRILTRVILPNCLAPLIVQATLGMGAAILDAAGLSFLGLGAEIGEPEWGAMLNENRALIRRAPWTVMTPGIAIFLIVLGFNLLGDALRDVLDPQVKT</sequence>
<dbReference type="GO" id="GO:0005886">
    <property type="term" value="C:plasma membrane"/>
    <property type="evidence" value="ECO:0007669"/>
    <property type="project" value="UniProtKB-SubCell"/>
</dbReference>
<keyword evidence="11" id="KW-1185">Reference proteome</keyword>
<evidence type="ECO:0000256" key="2">
    <source>
        <dbReference type="ARBA" id="ARBA00022448"/>
    </source>
</evidence>
<feature type="domain" description="ABC transmembrane type-1" evidence="9">
    <location>
        <begin position="56"/>
        <end position="245"/>
    </location>
</feature>
<dbReference type="EMBL" id="CASHTH010001969">
    <property type="protein sequence ID" value="CAI8022656.1"/>
    <property type="molecule type" value="Genomic_DNA"/>
</dbReference>
<keyword evidence="5 7" id="KW-1133">Transmembrane helix</keyword>
<feature type="transmembrane region" description="Helical" evidence="7">
    <location>
        <begin position="225"/>
        <end position="244"/>
    </location>
</feature>
<comment type="caution">
    <text evidence="10">The sequence shown here is derived from an EMBL/GenBank/DDBJ whole genome shotgun (WGS) entry which is preliminary data.</text>
</comment>
<evidence type="ECO:0000256" key="5">
    <source>
        <dbReference type="ARBA" id="ARBA00022989"/>
    </source>
</evidence>
<dbReference type="InterPro" id="IPR035906">
    <property type="entry name" value="MetI-like_sf"/>
</dbReference>
<feature type="transmembrane region" description="Helical" evidence="7">
    <location>
        <begin position="105"/>
        <end position="131"/>
    </location>
</feature>
<evidence type="ECO:0000313" key="11">
    <source>
        <dbReference type="Proteomes" id="UP001174909"/>
    </source>
</evidence>
<keyword evidence="2" id="KW-0813">Transport</keyword>